<keyword evidence="2" id="KW-1185">Reference proteome</keyword>
<proteinExistence type="predicted"/>
<dbReference type="Proteomes" id="UP000004431">
    <property type="component" value="Unassembled WGS sequence"/>
</dbReference>
<sequence length="45" mass="4970">MPNAWYSEENVLCVGLRVAPAILCTHASRVRTNPNEKGGHRGRHA</sequence>
<evidence type="ECO:0000313" key="1">
    <source>
        <dbReference type="EMBL" id="EFL44362.1"/>
    </source>
</evidence>
<organism evidence="1 2">
    <name type="scientific">Fannyhessea vaginae PB189-T1-4</name>
    <dbReference type="NCBI Taxonomy" id="866774"/>
    <lineage>
        <taxon>Bacteria</taxon>
        <taxon>Bacillati</taxon>
        <taxon>Actinomycetota</taxon>
        <taxon>Coriobacteriia</taxon>
        <taxon>Coriobacteriales</taxon>
        <taxon>Atopobiaceae</taxon>
        <taxon>Fannyhessea</taxon>
    </lineage>
</organism>
<comment type="caution">
    <text evidence="1">The sequence shown here is derived from an EMBL/GenBank/DDBJ whole genome shotgun (WGS) entry which is preliminary data.</text>
</comment>
<reference evidence="1 2" key="1">
    <citation type="submission" date="2010-08" db="EMBL/GenBank/DDBJ databases">
        <authorList>
            <person name="Durkin A.S."/>
            <person name="Madupu R."/>
            <person name="Torralba M."/>
            <person name="Gillis M."/>
            <person name="Methe B."/>
            <person name="Sutton G."/>
            <person name="Nelson K.E."/>
        </authorList>
    </citation>
    <scope>NUCLEOTIDE SEQUENCE [LARGE SCALE GENOMIC DNA]</scope>
    <source>
        <strain evidence="1 2">PB189-T1-4</strain>
    </source>
</reference>
<accession>A0ABP2IZ84</accession>
<name>A0ABP2IZ84_9ACTN</name>
<gene>
    <name evidence="1" type="ORF">HMPREF9248_0935</name>
</gene>
<dbReference type="EMBL" id="AEDQ01000017">
    <property type="protein sequence ID" value="EFL44362.1"/>
    <property type="molecule type" value="Genomic_DNA"/>
</dbReference>
<evidence type="ECO:0000313" key="2">
    <source>
        <dbReference type="Proteomes" id="UP000004431"/>
    </source>
</evidence>
<protein>
    <submittedName>
        <fullName evidence="1">Uncharacterized protein</fullName>
    </submittedName>
</protein>